<proteinExistence type="predicted"/>
<evidence type="ECO:0000313" key="1">
    <source>
        <dbReference type="EMBL" id="MCH7408836.1"/>
    </source>
</evidence>
<dbReference type="EMBL" id="JAKZGP010000009">
    <property type="protein sequence ID" value="MCH7408836.1"/>
    <property type="molecule type" value="Genomic_DNA"/>
</dbReference>
<name>A0ABS9UXD4_9BACT</name>
<dbReference type="RefSeq" id="WP_241347201.1">
    <property type="nucleotide sequence ID" value="NZ_JAKZGP010000009.1"/>
</dbReference>
<gene>
    <name evidence="1" type="ORF">MM239_05480</name>
</gene>
<organism evidence="1 2">
    <name type="scientific">Belliella filtrata</name>
    <dbReference type="NCBI Taxonomy" id="2923435"/>
    <lineage>
        <taxon>Bacteria</taxon>
        <taxon>Pseudomonadati</taxon>
        <taxon>Bacteroidota</taxon>
        <taxon>Cytophagia</taxon>
        <taxon>Cytophagales</taxon>
        <taxon>Cyclobacteriaceae</taxon>
        <taxon>Belliella</taxon>
    </lineage>
</organism>
<evidence type="ECO:0008006" key="3">
    <source>
        <dbReference type="Google" id="ProtNLM"/>
    </source>
</evidence>
<reference evidence="1" key="1">
    <citation type="submission" date="2022-03" db="EMBL/GenBank/DDBJ databases">
        <title>De novo assembled genomes of Belliella spp. (Cyclobacteriaceae) strains.</title>
        <authorList>
            <person name="Szabo A."/>
            <person name="Korponai K."/>
            <person name="Felfoldi T."/>
        </authorList>
    </citation>
    <scope>NUCLEOTIDE SEQUENCE</scope>
    <source>
        <strain evidence="1">DSM 111904</strain>
    </source>
</reference>
<accession>A0ABS9UXD4</accession>
<comment type="caution">
    <text evidence="1">The sequence shown here is derived from an EMBL/GenBank/DDBJ whole genome shotgun (WGS) entry which is preliminary data.</text>
</comment>
<sequence>MPGSVDMHMHLPDKDRVEEFLKYNQAAGVTHLRVMNSVIDQNELKRIFDSEDGVLRPSIHFSHLIRKNNLYTVGQADSLMKGMKETGEGFVKLLSLGNEETFENLSEATKLNDVIFCGHFPVYQKFGLGYMVDMDKVLHSGFRSVEHLGDYFWLQSDNQIEKSKQITKLNEVYNYPTLDWDVKTFNLLYPNGYKERFTYMLLPEEITKKREADYESYIDELGGLEVMKASMEKNQGAFEAKK</sequence>
<evidence type="ECO:0000313" key="2">
    <source>
        <dbReference type="Proteomes" id="UP001165489"/>
    </source>
</evidence>
<protein>
    <recommendedName>
        <fullName evidence="3">Amidohydrolase</fullName>
    </recommendedName>
</protein>
<dbReference type="Proteomes" id="UP001165489">
    <property type="component" value="Unassembled WGS sequence"/>
</dbReference>
<keyword evidence="2" id="KW-1185">Reference proteome</keyword>